<keyword evidence="2" id="KW-1015">Disulfide bond</keyword>
<dbReference type="PANTHER" id="PTHR34737">
    <property type="entry name" value="EF-HAND DOMAIN-CONTAINING PROTEIN"/>
    <property type="match status" value="1"/>
</dbReference>
<dbReference type="Gene3D" id="2.40.20.10">
    <property type="entry name" value="Plasminogen Kringle 4"/>
    <property type="match status" value="1"/>
</dbReference>
<dbReference type="SUPFAM" id="SSF57440">
    <property type="entry name" value="Kringle-like"/>
    <property type="match status" value="1"/>
</dbReference>
<feature type="chain" id="PRO_5032726226" description="Kringle domain-containing protein" evidence="4">
    <location>
        <begin position="18"/>
        <end position="349"/>
    </location>
</feature>
<keyword evidence="7" id="KW-1185">Reference proteome</keyword>
<dbReference type="PROSITE" id="PS00021">
    <property type="entry name" value="KRINGLE_1"/>
    <property type="match status" value="1"/>
</dbReference>
<name>A0A8B6CCA5_MYTGA</name>
<dbReference type="InterPro" id="IPR018056">
    <property type="entry name" value="Kringle_CS"/>
</dbReference>
<evidence type="ECO:0000313" key="6">
    <source>
        <dbReference type="EMBL" id="VDI02964.1"/>
    </source>
</evidence>
<dbReference type="AlphaFoldDB" id="A0A8B6CCA5"/>
<protein>
    <recommendedName>
        <fullName evidence="5">Kringle domain-containing protein</fullName>
    </recommendedName>
</protein>
<dbReference type="SMART" id="SM00130">
    <property type="entry name" value="KR"/>
    <property type="match status" value="1"/>
</dbReference>
<keyword evidence="4" id="KW-0732">Signal</keyword>
<evidence type="ECO:0000259" key="5">
    <source>
        <dbReference type="PROSITE" id="PS50070"/>
    </source>
</evidence>
<evidence type="ECO:0000256" key="3">
    <source>
        <dbReference type="PROSITE-ProRule" id="PRU00121"/>
    </source>
</evidence>
<proteinExistence type="predicted"/>
<evidence type="ECO:0000256" key="4">
    <source>
        <dbReference type="SAM" id="SignalP"/>
    </source>
</evidence>
<dbReference type="Pfam" id="PF00051">
    <property type="entry name" value="Kringle"/>
    <property type="match status" value="1"/>
</dbReference>
<keyword evidence="1 3" id="KW-0420">Kringle</keyword>
<reference evidence="6" key="1">
    <citation type="submission" date="2018-11" db="EMBL/GenBank/DDBJ databases">
        <authorList>
            <person name="Alioto T."/>
            <person name="Alioto T."/>
        </authorList>
    </citation>
    <scope>NUCLEOTIDE SEQUENCE</scope>
</reference>
<evidence type="ECO:0000313" key="7">
    <source>
        <dbReference type="Proteomes" id="UP000596742"/>
    </source>
</evidence>
<comment type="caution">
    <text evidence="3">Lacks conserved residue(s) required for the propagation of feature annotation.</text>
</comment>
<feature type="signal peptide" evidence="4">
    <location>
        <begin position="1"/>
        <end position="17"/>
    </location>
</feature>
<comment type="caution">
    <text evidence="6">The sequence shown here is derived from an EMBL/GenBank/DDBJ whole genome shotgun (WGS) entry which is preliminary data.</text>
</comment>
<sequence length="349" mass="40117">MIIKSAIIFAIVGVISGRNYYQDRIPNGHFVPNPCLTSQYWNTVGHLNPAHHTHLKNIFGHEFRANGHVWTAAFCQMDSDKDGKSNGEELGDPNCTWQPGQTPDGSAIGHPGICEPDGIVDCEDLVSNKYVTAPDLGQAHTYITRRVELIFIDYRLDIKRYSISHTIIGRHLAYRFPFQVNIEPYHNRGWILGCVPSQSRNLYIGYGFEISPKPDRDCRMDQQGMNYTGTISKTILGKKCQALSSLVPNQHRYSIKMADQKNYCRNPDNEEYGPWCYTTDPDNEEYGPWCYTTDPYNEEYGPWCYTTDPDNEEYGPWCYTTDPDNEEYGPWCYTTDPDNEEYGPWCLYN</sequence>
<accession>A0A8B6CCA5</accession>
<gene>
    <name evidence="6" type="ORF">MGAL_10B081436</name>
</gene>
<evidence type="ECO:0000256" key="2">
    <source>
        <dbReference type="ARBA" id="ARBA00023157"/>
    </source>
</evidence>
<dbReference type="InterPro" id="IPR055313">
    <property type="entry name" value="Temptin-like"/>
</dbReference>
<evidence type="ECO:0000256" key="1">
    <source>
        <dbReference type="ARBA" id="ARBA00022572"/>
    </source>
</evidence>
<dbReference type="InterPro" id="IPR013806">
    <property type="entry name" value="Kringle-like"/>
</dbReference>
<dbReference type="OrthoDB" id="129121at2759"/>
<dbReference type="Pfam" id="PF24784">
    <property type="entry name" value="Temptin_C"/>
    <property type="match status" value="1"/>
</dbReference>
<dbReference type="CDD" id="cd00108">
    <property type="entry name" value="KR"/>
    <property type="match status" value="1"/>
</dbReference>
<dbReference type="Proteomes" id="UP000596742">
    <property type="component" value="Unassembled WGS sequence"/>
</dbReference>
<dbReference type="InterPro" id="IPR038178">
    <property type="entry name" value="Kringle_sf"/>
</dbReference>
<dbReference type="InterPro" id="IPR057626">
    <property type="entry name" value="S-S_Temptin"/>
</dbReference>
<organism evidence="6 7">
    <name type="scientific">Mytilus galloprovincialis</name>
    <name type="common">Mediterranean mussel</name>
    <dbReference type="NCBI Taxonomy" id="29158"/>
    <lineage>
        <taxon>Eukaryota</taxon>
        <taxon>Metazoa</taxon>
        <taxon>Spiralia</taxon>
        <taxon>Lophotrochozoa</taxon>
        <taxon>Mollusca</taxon>
        <taxon>Bivalvia</taxon>
        <taxon>Autobranchia</taxon>
        <taxon>Pteriomorphia</taxon>
        <taxon>Mytilida</taxon>
        <taxon>Mytiloidea</taxon>
        <taxon>Mytilidae</taxon>
        <taxon>Mytilinae</taxon>
        <taxon>Mytilus</taxon>
    </lineage>
</organism>
<dbReference type="EMBL" id="UYJE01001539">
    <property type="protein sequence ID" value="VDI02964.1"/>
    <property type="molecule type" value="Genomic_DNA"/>
</dbReference>
<feature type="domain" description="Kringle" evidence="5">
    <location>
        <begin position="223"/>
        <end position="304"/>
    </location>
</feature>
<dbReference type="PANTHER" id="PTHR34737:SF2">
    <property type="entry name" value="EF-HAND DOMAIN-CONTAINING PROTEIN"/>
    <property type="match status" value="1"/>
</dbReference>
<dbReference type="InterPro" id="IPR000001">
    <property type="entry name" value="Kringle"/>
</dbReference>
<dbReference type="PROSITE" id="PS50070">
    <property type="entry name" value="KRINGLE_2"/>
    <property type="match status" value="1"/>
</dbReference>